<gene>
    <name evidence="1" type="ORF">AWB98_23300</name>
</gene>
<proteinExistence type="predicted"/>
<accession>A0ABX3V2S8</accession>
<name>A0ABX3V2S8_9MYCO</name>
<reference evidence="1 2" key="1">
    <citation type="submission" date="2016-01" db="EMBL/GenBank/DDBJ databases">
        <title>The new phylogeny of the genus Mycobacterium.</title>
        <authorList>
            <person name="Tarcisio F."/>
            <person name="Conor M."/>
            <person name="Antonella G."/>
            <person name="Elisabetta G."/>
            <person name="Giulia F.S."/>
            <person name="Sara T."/>
            <person name="Anna F."/>
            <person name="Clotilde B."/>
            <person name="Roberto B."/>
            <person name="Veronica D.S."/>
            <person name="Fabio R."/>
            <person name="Monica P."/>
            <person name="Olivier J."/>
            <person name="Enrico T."/>
            <person name="Nicola S."/>
        </authorList>
    </citation>
    <scope>NUCLEOTIDE SEQUENCE [LARGE SCALE GENOMIC DNA]</scope>
    <source>
        <strain evidence="1 2">CCUG 50187</strain>
    </source>
</reference>
<dbReference type="Proteomes" id="UP000193811">
    <property type="component" value="Unassembled WGS sequence"/>
</dbReference>
<evidence type="ECO:0000313" key="2">
    <source>
        <dbReference type="Proteomes" id="UP000193811"/>
    </source>
</evidence>
<organism evidence="1 2">
    <name type="scientific">Mycolicibacterium conceptionense</name>
    <dbReference type="NCBI Taxonomy" id="451644"/>
    <lineage>
        <taxon>Bacteria</taxon>
        <taxon>Bacillati</taxon>
        <taxon>Actinomycetota</taxon>
        <taxon>Actinomycetes</taxon>
        <taxon>Mycobacteriales</taxon>
        <taxon>Mycobacteriaceae</taxon>
        <taxon>Mycolicibacterium</taxon>
    </lineage>
</organism>
<keyword evidence="2" id="KW-1185">Reference proteome</keyword>
<comment type="caution">
    <text evidence="1">The sequence shown here is derived from an EMBL/GenBank/DDBJ whole genome shotgun (WGS) entry which is preliminary data.</text>
</comment>
<evidence type="ECO:0000313" key="1">
    <source>
        <dbReference type="EMBL" id="ORV22854.1"/>
    </source>
</evidence>
<protein>
    <submittedName>
        <fullName evidence="1">Uncharacterized protein</fullName>
    </submittedName>
</protein>
<sequence>MEWTSEQRSVMDAVGPVMDTYANDIEHLGRESGNPIWEDFAVLAAQYMRAYVQAIPQYTVNISYMASQSTRLSNAINWACKVVA</sequence>
<dbReference type="EMBL" id="LQOP01000026">
    <property type="protein sequence ID" value="ORV22854.1"/>
    <property type="molecule type" value="Genomic_DNA"/>
</dbReference>